<dbReference type="EMBL" id="UGTP01000005">
    <property type="protein sequence ID" value="SUC37952.1"/>
    <property type="molecule type" value="Genomic_DNA"/>
</dbReference>
<proteinExistence type="predicted"/>
<dbReference type="GeneID" id="78572047"/>
<accession>A0A379GAM3</accession>
<name>A0A379GAM3_9BACT</name>
<gene>
    <name evidence="1" type="ORF">NCTC13043_02451</name>
</gene>
<evidence type="ECO:0000313" key="1">
    <source>
        <dbReference type="EMBL" id="SUC37952.1"/>
    </source>
</evidence>
<dbReference type="Proteomes" id="UP000254235">
    <property type="component" value="Unassembled WGS sequence"/>
</dbReference>
<dbReference type="RefSeq" id="WP_115084274.1">
    <property type="nucleotide sequence ID" value="NZ_JABZTW010000002.1"/>
</dbReference>
<dbReference type="AlphaFoldDB" id="A0A379GAM3"/>
<dbReference type="OrthoDB" id="8779193at2"/>
<evidence type="ECO:0000313" key="2">
    <source>
        <dbReference type="Proteomes" id="UP000254235"/>
    </source>
</evidence>
<reference evidence="1 2" key="1">
    <citation type="submission" date="2018-06" db="EMBL/GenBank/DDBJ databases">
        <authorList>
            <consortium name="Pathogen Informatics"/>
            <person name="Doyle S."/>
        </authorList>
    </citation>
    <scope>NUCLEOTIDE SEQUENCE [LARGE SCALE GENOMIC DNA]</scope>
    <source>
        <strain evidence="1 2">NCTC13043</strain>
    </source>
</reference>
<organism evidence="1 2">
    <name type="scientific">Prevotella pallens</name>
    <dbReference type="NCBI Taxonomy" id="60133"/>
    <lineage>
        <taxon>Bacteria</taxon>
        <taxon>Pseudomonadati</taxon>
        <taxon>Bacteroidota</taxon>
        <taxon>Bacteroidia</taxon>
        <taxon>Bacteroidales</taxon>
        <taxon>Prevotellaceae</taxon>
        <taxon>Prevotella</taxon>
    </lineage>
</organism>
<protein>
    <submittedName>
        <fullName evidence="1">Uncharacterized protein</fullName>
    </submittedName>
</protein>
<sequence length="150" mass="17669">MAYTQENFQEWIFFISDKMEYFTGEFAKEHNLTLNYSIKSLDDLEKWILSNFRHHNDLIAKKELLDYLTIYIGETFRKHIGGKWFIDLKNKKNAYYSMPVLTDETYIGETFVAPMTFATACISRNKGNYISTILLNCMEDMGIQLDSKVK</sequence>